<feature type="region of interest" description="Disordered" evidence="1">
    <location>
        <begin position="88"/>
        <end position="168"/>
    </location>
</feature>
<evidence type="ECO:0000256" key="2">
    <source>
        <dbReference type="SAM" id="SignalP"/>
    </source>
</evidence>
<keyword evidence="2" id="KW-0732">Signal</keyword>
<dbReference type="Proteomes" id="UP000663760">
    <property type="component" value="Chromosome 1"/>
</dbReference>
<feature type="chain" id="PRO_5029696952" evidence="2">
    <location>
        <begin position="24"/>
        <end position="168"/>
    </location>
</feature>
<evidence type="ECO:0000256" key="1">
    <source>
        <dbReference type="SAM" id="MobiDB-lite"/>
    </source>
</evidence>
<proteinExistence type="predicted"/>
<evidence type="ECO:0000313" key="4">
    <source>
        <dbReference type="Proteomes" id="UP000663760"/>
    </source>
</evidence>
<keyword evidence="4" id="KW-1185">Reference proteome</keyword>
<feature type="compositionally biased region" description="Gly residues" evidence="1">
    <location>
        <begin position="159"/>
        <end position="168"/>
    </location>
</feature>
<dbReference type="PANTHER" id="PTHR33052">
    <property type="entry name" value="DUF4228 DOMAIN PROTEIN-RELATED"/>
    <property type="match status" value="1"/>
</dbReference>
<evidence type="ECO:0000313" key="3">
    <source>
        <dbReference type="EMBL" id="CAA7389346.1"/>
    </source>
</evidence>
<protein>
    <submittedName>
        <fullName evidence="3">Uncharacterized protein</fullName>
    </submittedName>
</protein>
<gene>
    <name evidence="3" type="ORF">SI8410_01001409</name>
</gene>
<organism evidence="3 4">
    <name type="scientific">Spirodela intermedia</name>
    <name type="common">Intermediate duckweed</name>
    <dbReference type="NCBI Taxonomy" id="51605"/>
    <lineage>
        <taxon>Eukaryota</taxon>
        <taxon>Viridiplantae</taxon>
        <taxon>Streptophyta</taxon>
        <taxon>Embryophyta</taxon>
        <taxon>Tracheophyta</taxon>
        <taxon>Spermatophyta</taxon>
        <taxon>Magnoliopsida</taxon>
        <taxon>Liliopsida</taxon>
        <taxon>Araceae</taxon>
        <taxon>Lemnoideae</taxon>
        <taxon>Spirodela</taxon>
    </lineage>
</organism>
<dbReference type="Pfam" id="PF14009">
    <property type="entry name" value="PADRE"/>
    <property type="match status" value="1"/>
</dbReference>
<accession>A0A7I8JZB5</accession>
<dbReference type="OrthoDB" id="1856818at2759"/>
<dbReference type="EMBL" id="LR746264">
    <property type="protein sequence ID" value="CAA7389346.1"/>
    <property type="molecule type" value="Genomic_DNA"/>
</dbReference>
<dbReference type="AlphaFoldDB" id="A0A7I8JZB5"/>
<reference evidence="3" key="1">
    <citation type="submission" date="2020-02" db="EMBL/GenBank/DDBJ databases">
        <authorList>
            <person name="Scholz U."/>
            <person name="Mascher M."/>
            <person name="Fiebig A."/>
        </authorList>
    </citation>
    <scope>NUCLEOTIDE SEQUENCE</scope>
</reference>
<sequence>MGNSLRCCLACVLPFGVLDVARIVHLNGQVEEFCRPVTAGEILRANPDHVLSRPSSEGEGRRILVVSPESILERGTIYFLIPRASLPERKNTKKKRKTQNISTKVNEPSAAAEENLSERKPAHRRRSSRIAEWRPHLESIPERTRQPQVCSRAQREGRGSPGGKGNFM</sequence>
<name>A0A7I8JZB5_SPIIN</name>
<feature type="signal peptide" evidence="2">
    <location>
        <begin position="1"/>
        <end position="23"/>
    </location>
</feature>
<feature type="compositionally biased region" description="Basic and acidic residues" evidence="1">
    <location>
        <begin position="129"/>
        <end position="145"/>
    </location>
</feature>
<dbReference type="InterPro" id="IPR025322">
    <property type="entry name" value="PADRE_dom"/>
</dbReference>